<gene>
    <name evidence="1" type="ORF">DSO57_1038415</name>
</gene>
<sequence length="593" mass="64734">MDSWLQNIRKSSIIAQGADSICAVEQYVLLGRGASLFLFAAEGSHEEKYDVVKLPSLPESCKITSLVPNRTNQLLAVSYSTPEKTHRVLVISLSFLTSNSGVELGNKGTICASGHLLMQGAEAIQITWHPLSYKSTSLAILDSESVFRLYEASASSSKLEIEWDLTRPNLKYDIKSVQDRMACPGVFLNDETIVSFSFLVSKPICATGWDAFTMITLSRSGLVRRICPILPAECLVNKPALQSELFLALKDLATYAEDRNEAASYPNSLNVQFLSNLLDSPPGPLPDLLVAQPPKKIAATPFLSSPLRSAPYPFDATVLPPPAISLAVLATSRAPIVLIGHCEVLLICAMTSMSRPLWAFSKQAKPGLTTLELVPLKGVHRMIQDSLRPHIFYCFHAGGVAALDLHHHVDALHAQQPPASLPPPAPSHSIGLAKNAVDFAAICSIPTIKTAFIFRTAEGSLIPTPGQWFGKREISTTDKPDTFTWFKDYAPKFNPPESPQPASIMHSLEQLNQEVLALNATSDYLQTRQSAQKAVTIQATESITNTSQSSSSNPIGNQNPRFDMSNISSRLTKAQQRFDTLSKKIQTLDAQMR</sequence>
<evidence type="ECO:0000313" key="1">
    <source>
        <dbReference type="EMBL" id="KAJ9052017.1"/>
    </source>
</evidence>
<name>A0ACC2RPS4_9FUNG</name>
<dbReference type="EMBL" id="QTSX02006874">
    <property type="protein sequence ID" value="KAJ9052017.1"/>
    <property type="molecule type" value="Genomic_DNA"/>
</dbReference>
<dbReference type="Proteomes" id="UP001165960">
    <property type="component" value="Unassembled WGS sequence"/>
</dbReference>
<proteinExistence type="predicted"/>
<evidence type="ECO:0000313" key="2">
    <source>
        <dbReference type="Proteomes" id="UP001165960"/>
    </source>
</evidence>
<keyword evidence="2" id="KW-1185">Reference proteome</keyword>
<reference evidence="1" key="1">
    <citation type="submission" date="2022-04" db="EMBL/GenBank/DDBJ databases">
        <title>Genome of the entomopathogenic fungus Entomophthora muscae.</title>
        <authorList>
            <person name="Elya C."/>
            <person name="Lovett B.R."/>
            <person name="Lee E."/>
            <person name="Macias A.M."/>
            <person name="Hajek A.E."/>
            <person name="De Bivort B.L."/>
            <person name="Kasson M.T."/>
            <person name="De Fine Licht H.H."/>
            <person name="Stajich J.E."/>
        </authorList>
    </citation>
    <scope>NUCLEOTIDE SEQUENCE</scope>
    <source>
        <strain evidence="1">Berkeley</strain>
    </source>
</reference>
<accession>A0ACC2RPS4</accession>
<protein>
    <submittedName>
        <fullName evidence="1">Uncharacterized protein</fullName>
    </submittedName>
</protein>
<organism evidence="1 2">
    <name type="scientific">Entomophthora muscae</name>
    <dbReference type="NCBI Taxonomy" id="34485"/>
    <lineage>
        <taxon>Eukaryota</taxon>
        <taxon>Fungi</taxon>
        <taxon>Fungi incertae sedis</taxon>
        <taxon>Zoopagomycota</taxon>
        <taxon>Entomophthoromycotina</taxon>
        <taxon>Entomophthoromycetes</taxon>
        <taxon>Entomophthorales</taxon>
        <taxon>Entomophthoraceae</taxon>
        <taxon>Entomophthora</taxon>
    </lineage>
</organism>
<comment type="caution">
    <text evidence="1">The sequence shown here is derived from an EMBL/GenBank/DDBJ whole genome shotgun (WGS) entry which is preliminary data.</text>
</comment>